<dbReference type="Gene3D" id="3.40.50.12780">
    <property type="entry name" value="N-terminal domain of ligase-like"/>
    <property type="match status" value="1"/>
</dbReference>
<feature type="region of interest" description="Disordered" evidence="10">
    <location>
        <begin position="1075"/>
        <end position="1099"/>
    </location>
</feature>
<dbReference type="InterPro" id="IPR020806">
    <property type="entry name" value="PKS_PP-bd"/>
</dbReference>
<dbReference type="InterPro" id="IPR018201">
    <property type="entry name" value="Ketoacyl_synth_AS"/>
</dbReference>
<accession>A0AAU3HR97</accession>
<keyword evidence="3" id="KW-0597">Phosphoprotein</keyword>
<feature type="domain" description="Carrier" evidence="11">
    <location>
        <begin position="5335"/>
        <end position="5410"/>
    </location>
</feature>
<evidence type="ECO:0000256" key="2">
    <source>
        <dbReference type="ARBA" id="ARBA00022450"/>
    </source>
</evidence>
<dbReference type="Gene3D" id="3.10.129.110">
    <property type="entry name" value="Polyketide synthase dehydratase"/>
    <property type="match status" value="1"/>
</dbReference>
<evidence type="ECO:0000256" key="9">
    <source>
        <dbReference type="PROSITE-ProRule" id="PRU01363"/>
    </source>
</evidence>
<dbReference type="InterPro" id="IPR050091">
    <property type="entry name" value="PKS_NRPS_Biosynth_Enz"/>
</dbReference>
<dbReference type="InterPro" id="IPR014031">
    <property type="entry name" value="Ketoacyl_synth_C"/>
</dbReference>
<dbReference type="PROSITE" id="PS00012">
    <property type="entry name" value="PHOSPHOPANTETHEINE"/>
    <property type="match status" value="3"/>
</dbReference>
<evidence type="ECO:0000256" key="5">
    <source>
        <dbReference type="ARBA" id="ARBA00022737"/>
    </source>
</evidence>
<dbReference type="Pfam" id="PF13193">
    <property type="entry name" value="AMP-binding_C"/>
    <property type="match status" value="1"/>
</dbReference>
<keyword evidence="4" id="KW-0808">Transferase</keyword>
<dbReference type="InterPro" id="IPR057326">
    <property type="entry name" value="KR_dom"/>
</dbReference>
<reference evidence="14" key="1">
    <citation type="submission" date="2022-10" db="EMBL/GenBank/DDBJ databases">
        <title>The complete genomes of actinobacterial strains from the NBC collection.</title>
        <authorList>
            <person name="Joergensen T.S."/>
            <person name="Alvarez Arevalo M."/>
            <person name="Sterndorff E.B."/>
            <person name="Faurdal D."/>
            <person name="Vuksanovic O."/>
            <person name="Mourched A.-S."/>
            <person name="Charusanti P."/>
            <person name="Shaw S."/>
            <person name="Blin K."/>
            <person name="Weber T."/>
        </authorList>
    </citation>
    <scope>NUCLEOTIDE SEQUENCE</scope>
    <source>
        <strain evidence="14">NBC_01393</strain>
    </source>
</reference>
<dbReference type="Pfam" id="PF08659">
    <property type="entry name" value="KR"/>
    <property type="match status" value="3"/>
</dbReference>
<dbReference type="InterPro" id="IPR016039">
    <property type="entry name" value="Thiolase-like"/>
</dbReference>
<protein>
    <submittedName>
        <fullName evidence="14">SDR family NAD(P)-dependent oxidoreductase</fullName>
    </submittedName>
</protein>
<dbReference type="Pfam" id="PF00501">
    <property type="entry name" value="AMP-binding"/>
    <property type="match status" value="1"/>
</dbReference>
<dbReference type="InterPro" id="IPR006162">
    <property type="entry name" value="Ppantetheine_attach_site"/>
</dbReference>
<dbReference type="InterPro" id="IPR020845">
    <property type="entry name" value="AMP-binding_CS"/>
</dbReference>
<dbReference type="SUPFAM" id="SSF53901">
    <property type="entry name" value="Thiolase-like"/>
    <property type="match status" value="3"/>
</dbReference>
<feature type="region of interest" description="Disordered" evidence="10">
    <location>
        <begin position="3521"/>
        <end position="3542"/>
    </location>
</feature>
<dbReference type="SMART" id="SM00823">
    <property type="entry name" value="PKS_PP"/>
    <property type="match status" value="4"/>
</dbReference>
<dbReference type="SUPFAM" id="SSF56801">
    <property type="entry name" value="Acetyl-CoA synthetase-like"/>
    <property type="match status" value="1"/>
</dbReference>
<dbReference type="Gene3D" id="3.40.47.10">
    <property type="match status" value="3"/>
</dbReference>
<dbReference type="SUPFAM" id="SSF55048">
    <property type="entry name" value="Probable ACP-binding domain of malonyl-CoA ACP transacylase"/>
    <property type="match status" value="3"/>
</dbReference>
<gene>
    <name evidence="14" type="ORF">OG699_00215</name>
    <name evidence="15" type="ORF">OG699_45045</name>
</gene>
<dbReference type="Pfam" id="PF16197">
    <property type="entry name" value="KAsynt_C_assoc"/>
    <property type="match status" value="3"/>
</dbReference>
<dbReference type="InterPro" id="IPR000873">
    <property type="entry name" value="AMP-dep_synth/lig_dom"/>
</dbReference>
<evidence type="ECO:0000259" key="11">
    <source>
        <dbReference type="PROSITE" id="PS50075"/>
    </source>
</evidence>
<dbReference type="PROSITE" id="PS00455">
    <property type="entry name" value="AMP_BINDING"/>
    <property type="match status" value="1"/>
</dbReference>
<feature type="domain" description="Ketosynthase family 3 (KS3)" evidence="12">
    <location>
        <begin position="2393"/>
        <end position="2818"/>
    </location>
</feature>
<dbReference type="Pfam" id="PF18369">
    <property type="entry name" value="PKS_DE"/>
    <property type="match status" value="2"/>
</dbReference>
<keyword evidence="6" id="KW-0045">Antibiotic biosynthesis</keyword>
<dbReference type="InterPro" id="IPR020841">
    <property type="entry name" value="PKS_Beta-ketoAc_synthase_dom"/>
</dbReference>
<dbReference type="InterPro" id="IPR016035">
    <property type="entry name" value="Acyl_Trfase/lysoPLipase"/>
</dbReference>
<dbReference type="InterPro" id="IPR001227">
    <property type="entry name" value="Ac_transferase_dom_sf"/>
</dbReference>
<dbReference type="EMBL" id="CP109546">
    <property type="protein sequence ID" value="WTZ06590.1"/>
    <property type="molecule type" value="Genomic_DNA"/>
</dbReference>
<dbReference type="SMART" id="SM00827">
    <property type="entry name" value="PKS_AT"/>
    <property type="match status" value="3"/>
</dbReference>
<dbReference type="SMART" id="SM01294">
    <property type="entry name" value="PKS_PP_betabranch"/>
    <property type="match status" value="3"/>
</dbReference>
<dbReference type="Gene3D" id="3.30.300.30">
    <property type="match status" value="1"/>
</dbReference>
<dbReference type="SMART" id="SM00825">
    <property type="entry name" value="PKS_KS"/>
    <property type="match status" value="3"/>
</dbReference>
<dbReference type="SUPFAM" id="SSF51735">
    <property type="entry name" value="NAD(P)-binding Rossmann-fold domains"/>
    <property type="match status" value="6"/>
</dbReference>
<dbReference type="SUPFAM" id="SSF52151">
    <property type="entry name" value="FabD/lysophospholipase-like"/>
    <property type="match status" value="3"/>
</dbReference>
<dbReference type="FunFam" id="3.40.47.10:FF:000019">
    <property type="entry name" value="Polyketide synthase type I"/>
    <property type="match status" value="3"/>
</dbReference>
<feature type="region of interest" description="Disordered" evidence="10">
    <location>
        <begin position="1636"/>
        <end position="1661"/>
    </location>
</feature>
<organism evidence="14">
    <name type="scientific">Streptomyces sp. NBC_01393</name>
    <dbReference type="NCBI Taxonomy" id="2903851"/>
    <lineage>
        <taxon>Bacteria</taxon>
        <taxon>Bacillati</taxon>
        <taxon>Actinomycetota</taxon>
        <taxon>Actinomycetes</taxon>
        <taxon>Kitasatosporales</taxon>
        <taxon>Streptomycetaceae</taxon>
        <taxon>Streptomyces</taxon>
    </lineage>
</organism>
<dbReference type="InterPro" id="IPR045851">
    <property type="entry name" value="AMP-bd_C_sf"/>
</dbReference>
<evidence type="ECO:0000256" key="6">
    <source>
        <dbReference type="ARBA" id="ARBA00023194"/>
    </source>
</evidence>
<keyword evidence="2" id="KW-0596">Phosphopantetheine</keyword>
<keyword evidence="8" id="KW-0012">Acyltransferase</keyword>
<feature type="region of interest" description="C-terminal hotdog fold" evidence="9">
    <location>
        <begin position="1691"/>
        <end position="1830"/>
    </location>
</feature>
<evidence type="ECO:0000259" key="12">
    <source>
        <dbReference type="PROSITE" id="PS52004"/>
    </source>
</evidence>
<evidence type="ECO:0000259" key="13">
    <source>
        <dbReference type="PROSITE" id="PS52019"/>
    </source>
</evidence>
<dbReference type="InterPro" id="IPR049551">
    <property type="entry name" value="PKS_DH_C"/>
</dbReference>
<dbReference type="CDD" id="cd00833">
    <property type="entry name" value="PKS"/>
    <property type="match status" value="3"/>
</dbReference>
<feature type="active site" description="Proton acceptor; for dehydratase activity" evidence="9">
    <location>
        <position position="1584"/>
    </location>
</feature>
<dbReference type="InterPro" id="IPR036291">
    <property type="entry name" value="NAD(P)-bd_dom_sf"/>
</dbReference>
<evidence type="ECO:0000256" key="4">
    <source>
        <dbReference type="ARBA" id="ARBA00022679"/>
    </source>
</evidence>
<dbReference type="PANTHER" id="PTHR43775">
    <property type="entry name" value="FATTY ACID SYNTHASE"/>
    <property type="match status" value="1"/>
</dbReference>
<dbReference type="PROSITE" id="PS52019">
    <property type="entry name" value="PKS_MFAS_DH"/>
    <property type="match status" value="1"/>
</dbReference>
<dbReference type="PROSITE" id="PS00606">
    <property type="entry name" value="KS3_1"/>
    <property type="match status" value="3"/>
</dbReference>
<dbReference type="InterPro" id="IPR049552">
    <property type="entry name" value="PKS_DH_N"/>
</dbReference>
<evidence type="ECO:0000313" key="14">
    <source>
        <dbReference type="EMBL" id="WTZ06590.1"/>
    </source>
</evidence>
<dbReference type="InterPro" id="IPR009081">
    <property type="entry name" value="PP-bd_ACP"/>
</dbReference>
<dbReference type="InterPro" id="IPR055123">
    <property type="entry name" value="SpnB-like_Rossmann"/>
</dbReference>
<dbReference type="InterPro" id="IPR042104">
    <property type="entry name" value="PKS_dehydratase_sf"/>
</dbReference>
<feature type="domain" description="Carrier" evidence="11">
    <location>
        <begin position="557"/>
        <end position="632"/>
    </location>
</feature>
<dbReference type="Pfam" id="PF21089">
    <property type="entry name" value="PKS_DH_N"/>
    <property type="match status" value="1"/>
</dbReference>
<proteinExistence type="predicted"/>
<feature type="domain" description="Carrier" evidence="11">
    <location>
        <begin position="2296"/>
        <end position="2371"/>
    </location>
</feature>
<dbReference type="GO" id="GO:0031177">
    <property type="term" value="F:phosphopantetheine binding"/>
    <property type="evidence" value="ECO:0007669"/>
    <property type="project" value="InterPro"/>
</dbReference>
<dbReference type="GO" id="GO:0033068">
    <property type="term" value="P:macrolide biosynthetic process"/>
    <property type="evidence" value="ECO:0007669"/>
    <property type="project" value="UniProtKB-ARBA"/>
</dbReference>
<evidence type="ECO:0000256" key="1">
    <source>
        <dbReference type="ARBA" id="ARBA00004792"/>
    </source>
</evidence>
<dbReference type="Pfam" id="PF22953">
    <property type="entry name" value="SpnB_Rossmann"/>
    <property type="match status" value="1"/>
</dbReference>
<keyword evidence="5" id="KW-0677">Repeat</keyword>
<dbReference type="FunFam" id="3.40.366.10:FF:000002">
    <property type="entry name" value="Probable polyketide synthase 2"/>
    <property type="match status" value="3"/>
</dbReference>
<dbReference type="InterPro" id="IPR041618">
    <property type="entry name" value="PKS_DE"/>
</dbReference>
<dbReference type="SUPFAM" id="SSF47336">
    <property type="entry name" value="ACP-like"/>
    <property type="match status" value="4"/>
</dbReference>
<dbReference type="InterPro" id="IPR042099">
    <property type="entry name" value="ANL_N_sf"/>
</dbReference>
<dbReference type="GO" id="GO:0004315">
    <property type="term" value="F:3-oxoacyl-[acyl-carrier-protein] synthase activity"/>
    <property type="evidence" value="ECO:0007669"/>
    <property type="project" value="InterPro"/>
</dbReference>
<dbReference type="Gene3D" id="6.10.140.1830">
    <property type="match status" value="1"/>
</dbReference>
<evidence type="ECO:0000256" key="3">
    <source>
        <dbReference type="ARBA" id="ARBA00022553"/>
    </source>
</evidence>
<dbReference type="Gene3D" id="3.40.366.10">
    <property type="entry name" value="Malonyl-Coenzyme A Acyl Carrier Protein, domain 2"/>
    <property type="match status" value="3"/>
</dbReference>
<dbReference type="SMART" id="SM00822">
    <property type="entry name" value="PKS_KR"/>
    <property type="match status" value="3"/>
</dbReference>
<feature type="domain" description="PKS/mFAS DH" evidence="13">
    <location>
        <begin position="1552"/>
        <end position="1830"/>
    </location>
</feature>
<name>A0AAU3HR97_9ACTN</name>
<dbReference type="InterPro" id="IPR049900">
    <property type="entry name" value="PKS_mFAS_DH"/>
</dbReference>
<keyword evidence="7" id="KW-0511">Multifunctional enzyme</keyword>
<dbReference type="FunFam" id="1.10.1200.10:FF:000007">
    <property type="entry name" value="Probable polyketide synthase pks17"/>
    <property type="match status" value="3"/>
</dbReference>
<dbReference type="GO" id="GO:0004312">
    <property type="term" value="F:fatty acid synthase activity"/>
    <property type="evidence" value="ECO:0007669"/>
    <property type="project" value="TreeGrafter"/>
</dbReference>
<dbReference type="GO" id="GO:0006633">
    <property type="term" value="P:fatty acid biosynthetic process"/>
    <property type="evidence" value="ECO:0007669"/>
    <property type="project" value="InterPro"/>
</dbReference>
<dbReference type="Pfam" id="PF02801">
    <property type="entry name" value="Ketoacyl-synt_C"/>
    <property type="match status" value="3"/>
</dbReference>
<dbReference type="Gene3D" id="3.30.70.3290">
    <property type="match status" value="3"/>
</dbReference>
<dbReference type="CDD" id="cd08952">
    <property type="entry name" value="KR_1_SDR_x"/>
    <property type="match status" value="2"/>
</dbReference>
<dbReference type="InterPro" id="IPR036736">
    <property type="entry name" value="ACP-like_sf"/>
</dbReference>
<dbReference type="InterPro" id="IPR014043">
    <property type="entry name" value="Acyl_transferase_dom"/>
</dbReference>
<feature type="domain" description="Ketosynthase family 3 (KS3)" evidence="12">
    <location>
        <begin position="3910"/>
        <end position="4334"/>
    </location>
</feature>
<dbReference type="PANTHER" id="PTHR43775:SF51">
    <property type="entry name" value="INACTIVE PHENOLPHTHIOCEROL SYNTHESIS POLYKETIDE SYNTHASE TYPE I PKS1-RELATED"/>
    <property type="match status" value="1"/>
</dbReference>
<feature type="compositionally biased region" description="Basic and acidic residues" evidence="10">
    <location>
        <begin position="1080"/>
        <end position="1089"/>
    </location>
</feature>
<dbReference type="EMBL" id="CP109546">
    <property type="protein sequence ID" value="WTZ14496.1"/>
    <property type="molecule type" value="Genomic_DNA"/>
</dbReference>
<dbReference type="Pfam" id="PF00698">
    <property type="entry name" value="Acyl_transf_1"/>
    <property type="match status" value="3"/>
</dbReference>
<dbReference type="CDD" id="cd08956">
    <property type="entry name" value="KR_3_FAS_SDR_x"/>
    <property type="match status" value="1"/>
</dbReference>
<dbReference type="PROSITE" id="PS50075">
    <property type="entry name" value="CARRIER"/>
    <property type="match status" value="4"/>
</dbReference>
<comment type="pathway">
    <text evidence="1">Antibiotic biosynthesis.</text>
</comment>
<evidence type="ECO:0000313" key="15">
    <source>
        <dbReference type="EMBL" id="WTZ14496.1"/>
    </source>
</evidence>
<dbReference type="SMART" id="SM00826">
    <property type="entry name" value="PKS_DH"/>
    <property type="match status" value="1"/>
</dbReference>
<dbReference type="Gene3D" id="1.10.1200.10">
    <property type="entry name" value="ACP-like"/>
    <property type="match status" value="4"/>
</dbReference>
<evidence type="ECO:0000256" key="8">
    <source>
        <dbReference type="ARBA" id="ARBA00023315"/>
    </source>
</evidence>
<dbReference type="NCBIfam" id="NF045894">
    <property type="entry name" value="PKS_plus_SDR"/>
    <property type="match status" value="2"/>
</dbReference>
<feature type="domain" description="Ketosynthase family 3 (KS3)" evidence="12">
    <location>
        <begin position="650"/>
        <end position="1074"/>
    </location>
</feature>
<dbReference type="Pfam" id="PF00550">
    <property type="entry name" value="PP-binding"/>
    <property type="match status" value="4"/>
</dbReference>
<dbReference type="InterPro" id="IPR013968">
    <property type="entry name" value="PKS_KR"/>
</dbReference>
<evidence type="ECO:0000256" key="10">
    <source>
        <dbReference type="SAM" id="MobiDB-lite"/>
    </source>
</evidence>
<feature type="active site" description="Proton donor; for dehydratase activity" evidence="9">
    <location>
        <position position="1752"/>
    </location>
</feature>
<dbReference type="Pfam" id="PF14765">
    <property type="entry name" value="PS-DH"/>
    <property type="match status" value="1"/>
</dbReference>
<evidence type="ECO:0000256" key="7">
    <source>
        <dbReference type="ARBA" id="ARBA00023268"/>
    </source>
</evidence>
<dbReference type="InterPro" id="IPR025110">
    <property type="entry name" value="AMP-bd_C"/>
</dbReference>
<sequence length="5451" mass="571634">MLRTELVRPLPELLRIQAETHAGKAAFSDVRRSVTYKELRARTGRLAGHLAALGLAPGDRALIHLGNTVETVEAYLAVLRADGVGVPAAPQATAAELAHLLDDSGARVVLTDAAGAARLAPLAAERSLILILAADGENTEGLASFEALATTDAPRPARDGLSLDDPAFLLYTSGTTGRPKGVLSTQRSCLWSVAACYAPVFGLSAETRVLWPLPLFHSLAHVFCVLGVTATGASAHLMPGLSAGDVLDELTEGGYTLLAGVPTLYHQLIEVARGRGGERPVLPGLRLGLTSGAPAGTSLAHAFEDVFGVPLLDTYGSTETCGAITTDAPGDERVPGSSGRPVPGLSLRLADPGSGADVAPGEEGEVWVSGPNLMLGYHNRPEDTAEALVDGYYRTGDLGRTDSAGRLTLTGRLKELVIRGGENIHPGEIEEVLRSLDGVADAAVTGVPHEVLGEVPVAFLVPAAGAGPLDADVIFAACREQLSHIKIPETLYVTESVPRTGSGKPIRHALDPASAVLLASRPTDASGLAEAAPPADPAVADALRERLLAATADSRTDLLASLVREAAAQVLGERGVRAVPADRSFKDLGLDSAAAVRLRNRLTAATGLRLPASLAFDRPTCEAAARHLLDLLLGTSATPVARRRRAAADEDPVVVVGMSCRLPGGVRGPEDLWDLVAEGRDAVSEFPADRGWDLEKLYHPDPEQPGTSYVREAGFLYDAGDFDAEFFGISPREALAMDPQQRLLLETSWEAFERAGIHPRSLRGTRTGVYAGVMFHDYATGLDRVPEGLEGYLGTGRAGSVMSGRISYVLGLEGPAMTVDTACSSSLVALHLAAQALRGGECDLALAGGVAVMSTPEVFVEFSRQRGLAADGRCKAFAGAADGTGWAEGVGVLVLERLSDARRAGHRVLAVVRGTAVNQDGASNGLTAPNGPSQQRVIEEALASAGLGASDVDAVEAHGTGTRLGDPIEAQAVLATYGQDREQPLWLGSLKSNIGHAQAAAGVAGVIKMVQAMHHGVLPRTLHVDEPTPHVDWTAGNVELLTEARDWPELDRPRRAGVSSFGVSGTNAHVVLEQAPAEEPTDRADRADSGTKTGTAPSMWPLSARTEEALRAQAGRLLERLEARADAEPAAVARALATTRASFDQRAVVVGQGRADLLQGLRALAEGASAPQVVEGTSVGEDAGRAVFVFPGQGSQWAGMAVELLDTSPVFAARLTECAEALAPFTDWSLIDVLREAPGAPGFDRVDVVQPALWAVNVSIAALWRSHGIHPAAVVGHSQGEIAAAAVAGALTLQDAARVVALRSRAIIALAGRGGMVSVALPAAEARELLASWQGLSVAAVNGPASVVVSGPTAELDELMERCAAQDVRARRITVDYASHSAHVEEIHDEVVELLAPVAPRTAEVPLFSTVDGEWLDTTVMDAEYWYRNLRQTVRFEDAVRALAESGHGLFVECSPHPVVAMGVQETVEDAGSAAAVVGSLRRGEGGLHRFTLSLAEAHTRGGIPDWDAVLLPSARPFTDLPTYAFQRRRYWLAAAPSAGDVSAAGLGAAGHPLVGAEVPLADGEGLLLTGRLSARTHPWLADHLIMDAVLMPGAAFVELAVQAADRAGCDHVEELIMEAPLVLPGQGAVQLQTSVGAPDDSGRRSFTVHSRPEDDPDGPWTRHVSGTLGAVPPTARQTEYDFTLWPPQGAEPVDIDGFYNTLAVGGLGYGPAFQGLRRAWRRGEEVFAEVGLDEDLTSQAGEFGLHPALLDAALHAMDLGAVDRDLSEGRLAFSWSGVTLYAAGASALRVRLAAAGQDAISLDAADSTGVPVVGAQSLVTRPVSRDRLSASREAPLLHVDWVPAPAPKGAVSPVPSFAWAVAGDDLEALVEVPQVVAVNVPDASDGELADSVRGVTGSVLELVQRWLAGERFAEARLVLVTRGAVAAGGQVPDPAAAAVWGLVRSAESENPGRFVLVDVEGFEGRDAVAEAVATGEPQLALRGGQILVPRLTALPVAERDGTVWDPDGTVLVTGGTGGLGALVARHLVAEHGVRHLLLTSRRGPEAAGAPELVAELTGLGAEVTVAACDAADRDAVAALLAAVPGEHPLRAVVHTAGTVADGVVGSLTPNHLDDVFRPKADGALHLHELTRDLDLTAFVLFSSAATVFGSPGQANYAAANAFLDALAHQRRAQGLPAVSLAWGVWAESGGMAGRLDEGDLKRLARAGAAAMTAQQGLALFDAAVSAAASAPPALVPMRLELPALRAQAAAGELAPLLRGLVRAPRRRTTAAAALPGGGSPLVERLSGLGAKERHEALLDLVRGHAATVLGHGSGDSLAANRTFKELGFDSLTAVELRNRLTTATALRLPATLIFNYPTPAALAEHLHTELVGTQPAVEPTAAAARVDARVDDDPIAIVSMSCRLPGGVRSPEDLWQLLASGGDAIGAFPADRGWDVENLYDPDPDASGRTYVREGGFLYDAGGFDAEFFGISPREALAMDPQQRLLLETSWEAFERAGIDPERVRGGRVGVFAGTHGQDYATLLPDAPQELEGYRVTAGAASVVSGRISYALGLEGPAVTVDTACSSSLVALHLAAQALRAGECDLALAGAVAVIATSEGLVSFSRQRGLARDGRCKAFSAAADGFGFAEGVGVLLLERLSDARRNGHEVLAVVRGSAVNQDGASNGLTAPNGPAQERVIRQALDGAGLSTSDVDAVEAHGTGTKLGDPIEAQALLATYGKDDREQPLWLGSIKSNIGHTQAAAGVAGVIKMVLAMRHGVLPKTLHADEPTPHVDWSAGAVELLAEARDWPELERPRRAGVSSFGISGTNAHVILEQAPAEEPAEQVAAGRELPFVPWVLSAKSRPALREQAARLAAHVTGDQDTSPVNVALSLTVSRTGFDQRAVVVGADREELVAGLTAVAEGRPGVISGTARTGRTAFLFTGQGAQQAGMGRELYDAFPVFADALDTVCAALDAHLDRPLKDVMFAAEDTALDQTQYTQAALFAFETALHRLVTSWGITPDTLAGHSIGELTAAHVAGLWTLEDAARVVAARGRLMQALPAGGAMAAIEATEDEITPLLRGQAVIAAVNGPTSTVISGDEQSVTAITDELSAQGRKVKRLTVSHAFHSPLMEPMLHDFQHILESVEFHSPTLPIISNLTGQPADPDQLATPAYWVRHVREAVRFHDTLRTLADQNTTRFLEIGPDGILTALAADALEDTASIATQTRKHSGPSALVEALARLHVHGTPVDWTVYLADTGAKTVDLPTYPFQHTHYWLEPTPLTEPVEADTTDARFWETVEREDLDTLVESLAIAPETPFSEVLPALSSWRREVREHSAAEAWHYRVVWRPRRTGGTAAQAPAGRWLLIASAGNAEHALVTGVVRALAGRGTDVATVLLPERSDRAAMAEALRAVGQEVGGVLSLLGLDEEPLEEFPSVSAGLAGTVALTQALGDIGLTCPLWLATSGAVAVGTTDAVTRPTQSQLWGLGRVVALEHPDRWGGLIDLPAEPDARTLEQLAAVLADPQDENQLALRPSGTHARRLTHTTPTTPDQDWQPHGTVLVTGGTGALGTHVARWLATHGAQHLILTSRRGPHAPGAAQLQTELENLGTEVTITACDTSDRHALAALLDRHPLNAVVHTAGVLDDGVLDTLTPHRLHTVLTAKATTAHHLHELTTEHNLDAFILFSSFASLTGSPGQGNYAAANAYLDGLAEHRRSLGLPATSIAWGAWAEGGMATGPELEERMRRIGLAAMAPGRAVAELGRTAAGGCFSVADVDWKRFTGNLVRRDRFYDELVAVPRPGEAVSTAVEDSPAGLVQRLRAAASGERGQLVLASVRAEVAGVLGHASADAVDPEREFKLLGLDSLTAVELRNRLTAATGLRLPATAVYDYPTPAVLAAHLRAELVGGETESAVDATVPVPPVDDDPIAIVSMSCRYPGGVGSPEDLWRLVADGVDAMGDLPTDRGWDVENLYDPDPDASGRTYVREGGFLYDAGGFDAEFFGISPREALAMDPQQRLLLETSWEAFERAGIDPHSVRGGRVGVFAGTSNLDYTKAVREVPEELEGHLGLGNSASVVSGRVSYVLGLEGPAFTVDTACSSSLVAIHLAAQALRGGECSMALAAGVTIMSSPNAFVEFSRQRGLAQDGRVKAFAAAADGTGWGEGVGVLLLERLSDARRNGHEVLAVVSGSAVNQDGASNGLTAPNGPSQQRVIRQALAGAGLSPADVDAVEAHGTGTKLGDPIEAQALLTTYGKDREQPLWLGSVKSNIGHTQAAAGVAGVIKMVLAMRHGVLPKTLHVDEPTPHVDWSAGAVELLAEAREWPEVDRPRRAGVSSFGISGTNAHVILEQATEERAEVEPVRELPVVPWVLSAKSRPALREQAARLAAHLSGRDHTPAEVALSLATTRARLDQRAVVIGSNQEELLAGLAAVAEGRPGVISGTARTGRTAFLFTGQGAQQAGMGRELYDAFPVFADALDTVCAALDAHLDRPLKDVMFAAEDTALDQTQYTQAALFAFETALHRLVTSWGITPDTLAGHSIGELTAAHVAGLWTLDDTARVVAARGRLMQALPAGGTMAAIEATEHEITPLLRGQAVIAAVNGPTSTVISGDEESVEAVLAELSAQGRKVKQLTVSHAFHSPLMEPMLHDFQQVLETVEFHSPTLPIISNLTGQPADPTDLQTPAYWVRHIREAVRFHDTLRTLADQNTTRFLEIGPDGILTALAQQSLDDTIAAATQTRKQSGPSALLDAVAQLHVHGASVDWSAYLAGSGDGTVDLPTYPFQHTHYWLEPTASEEPAGTDAQLWEAVEGDDLQSLAEVLGTDVDERLEALLPLLSSYRRAVRHEDATAAWRYRVGWQRLVSGRGSGPGGQARRWLVVLPEESTADSPYSDLSGLEGKGVVPVPLRLPKGAGRAAVAEALRAAVLPGPDEIGGVLSLLGLDEEPLEEFPSVSAGLAGTLALSQALGDIGLACPLWLATSGAVAVGTTDAVTRPTQTQLWGLGQTLGAESPDRWGGLIDLPAVPDARTLEQLAAVLADPQDENQLALRPSGTHARRLTHTTPTTPDQDWQPHGTVLVTGGTGALGTHVARWLATHGAQHLILTSRRGPHAPGAAQLQTELENLGTEVTITACDTSDRHALAALLDRHPLNAVVHTAGVLDDGVLDTLTPHRLHTVLTAKATTAHHLHELTTEHNLDAFILFSSVAGAFGAAGQGNYAAANAYLDGLAEHRRSLGLPATSIAWGAWAEGGMATGGAAARRLELSGVRPMAPQDAVAKLRHATDGRTGGFVVADIAWDLFTRESGSDRPNPLFTALPEVRAAQPDGTAERREAEPAEALLARLADASGPERVRVLGGLVRRGAAEVLGFGSPDAVDPERGFVELGFDSLLAVRLRNRLGAETGLRLPHTVIYDHPTPEALAAHLLAELFAAPEDDPEPEPEDVPDGALLETDLDALDVDALIQLTRKSL</sequence>
<dbReference type="Pfam" id="PF00109">
    <property type="entry name" value="ketoacyl-synt"/>
    <property type="match status" value="3"/>
</dbReference>
<dbReference type="InterPro" id="IPR016036">
    <property type="entry name" value="Malonyl_transacylase_ACP-bd"/>
</dbReference>
<feature type="domain" description="Carrier" evidence="11">
    <location>
        <begin position="3815"/>
        <end position="3890"/>
    </location>
</feature>
<dbReference type="Gene3D" id="3.40.50.720">
    <property type="entry name" value="NAD(P)-binding Rossmann-like Domain"/>
    <property type="match status" value="3"/>
</dbReference>
<dbReference type="InterPro" id="IPR032821">
    <property type="entry name" value="PKS_assoc"/>
</dbReference>
<dbReference type="InterPro" id="IPR014030">
    <property type="entry name" value="Ketoacyl_synth_N"/>
</dbReference>
<dbReference type="PROSITE" id="PS52004">
    <property type="entry name" value="KS3_2"/>
    <property type="match status" value="3"/>
</dbReference>
<dbReference type="InterPro" id="IPR020807">
    <property type="entry name" value="PKS_DH"/>
</dbReference>
<feature type="region of interest" description="N-terminal hotdog fold" evidence="9">
    <location>
        <begin position="1552"/>
        <end position="1676"/>
    </location>
</feature>